<dbReference type="InterPro" id="IPR056564">
    <property type="entry name" value="Ig-like_KY"/>
</dbReference>
<reference evidence="2 3" key="1">
    <citation type="submission" date="2022-12" db="EMBL/GenBank/DDBJ databases">
        <title>Chromosome-level genome of Tegillarca granosa.</title>
        <authorList>
            <person name="Kim J."/>
        </authorList>
    </citation>
    <scope>NUCLEOTIDE SEQUENCE [LARGE SCALE GENOMIC DNA]</scope>
    <source>
        <strain evidence="2">Teg-2019</strain>
        <tissue evidence="2">Adductor muscle</tissue>
    </source>
</reference>
<feature type="domain" description="Transglutaminase-like" evidence="1">
    <location>
        <begin position="64"/>
        <end position="130"/>
    </location>
</feature>
<organism evidence="2 3">
    <name type="scientific">Tegillarca granosa</name>
    <name type="common">Malaysian cockle</name>
    <name type="synonym">Anadara granosa</name>
    <dbReference type="NCBI Taxonomy" id="220873"/>
    <lineage>
        <taxon>Eukaryota</taxon>
        <taxon>Metazoa</taxon>
        <taxon>Spiralia</taxon>
        <taxon>Lophotrochozoa</taxon>
        <taxon>Mollusca</taxon>
        <taxon>Bivalvia</taxon>
        <taxon>Autobranchia</taxon>
        <taxon>Pteriomorphia</taxon>
        <taxon>Arcoida</taxon>
        <taxon>Arcoidea</taxon>
        <taxon>Arcidae</taxon>
        <taxon>Tegillarca</taxon>
    </lineage>
</organism>
<dbReference type="Proteomes" id="UP001217089">
    <property type="component" value="Unassembled WGS sequence"/>
</dbReference>
<name>A0ABQ9EKI1_TEGGR</name>
<dbReference type="Pfam" id="PF01841">
    <property type="entry name" value="Transglut_core"/>
    <property type="match status" value="1"/>
</dbReference>
<dbReference type="Gene3D" id="3.10.620.30">
    <property type="match status" value="1"/>
</dbReference>
<dbReference type="Pfam" id="PF23265">
    <property type="entry name" value="Ig-like_KY"/>
    <property type="match status" value="2"/>
</dbReference>
<protein>
    <recommendedName>
        <fullName evidence="1">Transglutaminase-like domain-containing protein</fullName>
    </recommendedName>
</protein>
<dbReference type="SMART" id="SM00460">
    <property type="entry name" value="TGc"/>
    <property type="match status" value="1"/>
</dbReference>
<proteinExistence type="predicted"/>
<evidence type="ECO:0000259" key="1">
    <source>
        <dbReference type="SMART" id="SM00460"/>
    </source>
</evidence>
<dbReference type="InterPro" id="IPR053041">
    <property type="entry name" value="Transglut-like_Superfamily_Mod"/>
</dbReference>
<feature type="non-terminal residue" evidence="2">
    <location>
        <position position="649"/>
    </location>
</feature>
<dbReference type="EMBL" id="JARBDR010000903">
    <property type="protein sequence ID" value="KAJ8304442.1"/>
    <property type="molecule type" value="Genomic_DNA"/>
</dbReference>
<evidence type="ECO:0000313" key="2">
    <source>
        <dbReference type="EMBL" id="KAJ8304442.1"/>
    </source>
</evidence>
<gene>
    <name evidence="2" type="ORF">KUTeg_018025</name>
</gene>
<dbReference type="Gene3D" id="1.20.920.20">
    <property type="match status" value="1"/>
</dbReference>
<dbReference type="PANTHER" id="PTHR47020">
    <property type="entry name" value="HILLARIN"/>
    <property type="match status" value="1"/>
</dbReference>
<comment type="caution">
    <text evidence="2">The sequence shown here is derived from an EMBL/GenBank/DDBJ whole genome shotgun (WGS) entry which is preliminary data.</text>
</comment>
<evidence type="ECO:0000313" key="3">
    <source>
        <dbReference type="Proteomes" id="UP001217089"/>
    </source>
</evidence>
<keyword evidence="3" id="KW-1185">Reference proteome</keyword>
<dbReference type="PANTHER" id="PTHR47020:SF1">
    <property type="entry name" value="HILLARIN"/>
    <property type="match status" value="1"/>
</dbReference>
<dbReference type="InterPro" id="IPR002931">
    <property type="entry name" value="Transglutaminase-like"/>
</dbReference>
<dbReference type="InterPro" id="IPR038765">
    <property type="entry name" value="Papain-like_cys_pep_sf"/>
</dbReference>
<accession>A0ABQ9EKI1</accession>
<sequence>MYLKAPEEVAGSYTSLVEYLVKDLDSDLAKLRAIYYWIVTQKVPVLLCQKDIPSPDTPVGYLHLIRQKKGTYSKLLASMCRKTGLPCVVINGLAKSVGYDVGEKVDLKKFKNSWNAVYIEGDWRLVHPYWAALSARGYSTGKWALVDCPDFHDDGIQRSRSFIIYSMINDFFFLTDPEKFITKCFPKDNRWQLLEHPITKEHFEDLPFLQPSFYELGLQVDSHNNCVIHAVDGKVNLTLKIPEESANRLQFLYKIYKLRCPEDEGEYDYYHLERYVLHYCKDNIAYFEIRFPPIAGGDYKLELHCKDPERPMPSDWICDYRIICGSGMEECFPLPVAPYIGWGAGPELDKYGLSPLSHRYGVVDCDEDLTTLVKFSMDSDVEFHTELLHYSTSKSELNKCIDQEICDGKATFIVSPPHEGEFALQIFCKNRGELQYNNNPSLSDLRNRLIQATENGDYDELASALEECKKRGLEDRGDVHNARRKLCLERINREIREAISNRDLEMLERTMNTLSDTSLKKDLGRLVDDAEAVRTRLRKLKRLRHAVLEMDQKTISEIRSYPKPPAAVHGVMVATFLLLGNKEIELKKWSKVQGLISKRGKESLKRRVASFDNSKLHPAALRRVKTILARYDIDTVQIASAGAATFYQW</sequence>
<dbReference type="SUPFAM" id="SSF54001">
    <property type="entry name" value="Cysteine proteinases"/>
    <property type="match status" value="1"/>
</dbReference>